<protein>
    <submittedName>
        <fullName evidence="1">Methyltransferase</fullName>
    </submittedName>
</protein>
<dbReference type="AlphaFoldDB" id="A0A179BHY1"/>
<dbReference type="CDD" id="cd02440">
    <property type="entry name" value="AdoMet_MTases"/>
    <property type="match status" value="1"/>
</dbReference>
<dbReference type="InterPro" id="IPR029063">
    <property type="entry name" value="SAM-dependent_MTases_sf"/>
</dbReference>
<keyword evidence="1" id="KW-0808">Transferase</keyword>
<sequence length="332" mass="37244">MRWLSEMPHAKKMNSQVPSQIRSTSATCSGCGGEGFTVAATGQDYIYHGTEDTFRYVRCDDCGHFYLNPRPDISQLSLMYPANYGTFSNRFQGRANLLGRIKTIVNRKRLKSVVAHLPLRGRVLDVGCGNGELLIALRQTRPDLELFGLDWHFPTETRSSLERQGIGVIEAPLETAELPAQPFDLIVMLQLIEHLWEPEQSLRRLVCALAKHGRLLIETPNTDGWDRRLFAGGAWGGYYFPRHLNLYNFERLAGLLRRAGLDVESQRNLPAPLIWVYSLQGAVQANFGWKSFLTKLFGVKNLPLVAAFAFLDSAAIVMGFTTSNQQAISKKA</sequence>
<dbReference type="PANTHER" id="PTHR43861">
    <property type="entry name" value="TRANS-ACONITATE 2-METHYLTRANSFERASE-RELATED"/>
    <property type="match status" value="1"/>
</dbReference>
<dbReference type="Pfam" id="PF13489">
    <property type="entry name" value="Methyltransf_23"/>
    <property type="match status" value="1"/>
</dbReference>
<comment type="caution">
    <text evidence="1">The sequence shown here is derived from an EMBL/GenBank/DDBJ whole genome shotgun (WGS) entry which is preliminary data.</text>
</comment>
<accession>A0A179BHY1</accession>
<name>A0A179BHY1_RHILE</name>
<proteinExistence type="predicted"/>
<keyword evidence="1" id="KW-0489">Methyltransferase</keyword>
<organism evidence="1">
    <name type="scientific">Rhizobium leguminosarum</name>
    <dbReference type="NCBI Taxonomy" id="384"/>
    <lineage>
        <taxon>Bacteria</taxon>
        <taxon>Pseudomonadati</taxon>
        <taxon>Pseudomonadota</taxon>
        <taxon>Alphaproteobacteria</taxon>
        <taxon>Hyphomicrobiales</taxon>
        <taxon>Rhizobiaceae</taxon>
        <taxon>Rhizobium/Agrobacterium group</taxon>
        <taxon>Rhizobium</taxon>
    </lineage>
</organism>
<dbReference type="EMBL" id="LWBS01000413">
    <property type="protein sequence ID" value="OAP90990.1"/>
    <property type="molecule type" value="Genomic_DNA"/>
</dbReference>
<reference evidence="1" key="1">
    <citation type="submission" date="2016-04" db="EMBL/GenBank/DDBJ databases">
        <title>Fast-growing isolate from the root nodules of Vavilovia formosa.</title>
        <authorList>
            <person name="Kimeklis A."/>
            <person name="Safronova V."/>
            <person name="Belimov A."/>
            <person name="Andronov E."/>
        </authorList>
    </citation>
    <scope>NUCLEOTIDE SEQUENCE [LARGE SCALE GENOMIC DNA]</scope>
    <source>
        <strain evidence="1">Vaf-46</strain>
    </source>
</reference>
<dbReference type="GO" id="GO:0032259">
    <property type="term" value="P:methylation"/>
    <property type="evidence" value="ECO:0007669"/>
    <property type="project" value="UniProtKB-KW"/>
</dbReference>
<dbReference type="Gene3D" id="3.40.50.150">
    <property type="entry name" value="Vaccinia Virus protein VP39"/>
    <property type="match status" value="1"/>
</dbReference>
<evidence type="ECO:0000313" key="1">
    <source>
        <dbReference type="EMBL" id="OAP90990.1"/>
    </source>
</evidence>
<dbReference type="GO" id="GO:0008168">
    <property type="term" value="F:methyltransferase activity"/>
    <property type="evidence" value="ECO:0007669"/>
    <property type="project" value="UniProtKB-KW"/>
</dbReference>
<gene>
    <name evidence="1" type="ORF">A4U53_28515</name>
</gene>
<dbReference type="SUPFAM" id="SSF53335">
    <property type="entry name" value="S-adenosyl-L-methionine-dependent methyltransferases"/>
    <property type="match status" value="1"/>
</dbReference>